<dbReference type="GO" id="GO:0003904">
    <property type="term" value="F:deoxyribodipyrimidine photo-lyase activity"/>
    <property type="evidence" value="ECO:0007669"/>
    <property type="project" value="UniProtKB-EC"/>
</dbReference>
<comment type="similarity">
    <text evidence="1">Belongs to the DNA photolyase class-1 family.</text>
</comment>
<evidence type="ECO:0000259" key="7">
    <source>
        <dbReference type="Pfam" id="PF03441"/>
    </source>
</evidence>
<dbReference type="GO" id="GO:0006950">
    <property type="term" value="P:response to stress"/>
    <property type="evidence" value="ECO:0007669"/>
    <property type="project" value="UniProtKB-ARBA"/>
</dbReference>
<dbReference type="Gene3D" id="1.10.579.10">
    <property type="entry name" value="DNA Cyclobutane Dipyrimidine Photolyase, subunit A, domain 3"/>
    <property type="match status" value="1"/>
</dbReference>
<dbReference type="PRINTS" id="PR00147">
    <property type="entry name" value="DNAPHOTLYASE"/>
</dbReference>
<dbReference type="InterPro" id="IPR018394">
    <property type="entry name" value="DNA_photolyase_1_CS_C"/>
</dbReference>
<reference evidence="8" key="1">
    <citation type="submission" date="2020-01" db="EMBL/GenBank/DDBJ databases">
        <authorList>
            <person name="Meier V. D."/>
            <person name="Meier V D."/>
        </authorList>
    </citation>
    <scope>NUCLEOTIDE SEQUENCE</scope>
    <source>
        <strain evidence="8">HLG_WM_MAG_08</strain>
    </source>
</reference>
<proteinExistence type="inferred from homology"/>
<feature type="binding site" evidence="5">
    <location>
        <begin position="46"/>
        <end position="48"/>
    </location>
    <ligand>
        <name>FAD</name>
        <dbReference type="ChEBI" id="CHEBI:57692"/>
    </ligand>
</feature>
<dbReference type="GO" id="GO:0071949">
    <property type="term" value="F:FAD binding"/>
    <property type="evidence" value="ECO:0007669"/>
    <property type="project" value="TreeGrafter"/>
</dbReference>
<evidence type="ECO:0000256" key="3">
    <source>
        <dbReference type="ARBA" id="ARBA00022827"/>
    </source>
</evidence>
<dbReference type="EC" id="4.1.99.3" evidence="8"/>
<dbReference type="InterPro" id="IPR036134">
    <property type="entry name" value="Crypto/Photolyase_FAD-like_sf"/>
</dbReference>
<dbReference type="SUPFAM" id="SSF48173">
    <property type="entry name" value="Cryptochrome/photolyase FAD-binding domain"/>
    <property type="match status" value="1"/>
</dbReference>
<feature type="non-terminal residue" evidence="8">
    <location>
        <position position="1"/>
    </location>
</feature>
<keyword evidence="4 6" id="KW-0157">Chromophore</keyword>
<organism evidence="8">
    <name type="scientific">uncultured Thiotrichaceae bacterium</name>
    <dbReference type="NCBI Taxonomy" id="298394"/>
    <lineage>
        <taxon>Bacteria</taxon>
        <taxon>Pseudomonadati</taxon>
        <taxon>Pseudomonadota</taxon>
        <taxon>Gammaproteobacteria</taxon>
        <taxon>Thiotrichales</taxon>
        <taxon>Thiotrichaceae</taxon>
        <taxon>environmental samples</taxon>
    </lineage>
</organism>
<evidence type="ECO:0000256" key="6">
    <source>
        <dbReference type="RuleBase" id="RU004182"/>
    </source>
</evidence>
<name>A0A6S6SKY4_9GAMM</name>
<feature type="domain" description="Cryptochrome/DNA photolyase FAD-binding" evidence="7">
    <location>
        <begin position="1"/>
        <end position="134"/>
    </location>
</feature>
<dbReference type="GO" id="GO:0003677">
    <property type="term" value="F:DNA binding"/>
    <property type="evidence" value="ECO:0007669"/>
    <property type="project" value="TreeGrafter"/>
</dbReference>
<dbReference type="PANTHER" id="PTHR11455">
    <property type="entry name" value="CRYPTOCHROME"/>
    <property type="match status" value="1"/>
</dbReference>
<dbReference type="EMBL" id="CACVAV010000093">
    <property type="protein sequence ID" value="CAA6805836.1"/>
    <property type="molecule type" value="Genomic_DNA"/>
</dbReference>
<keyword evidence="2 5" id="KW-0285">Flavoprotein</keyword>
<dbReference type="InterPro" id="IPR005101">
    <property type="entry name" value="Cryptochr/Photolyase_FAD-bd"/>
</dbReference>
<evidence type="ECO:0000256" key="5">
    <source>
        <dbReference type="PIRSR" id="PIRSR602081-1"/>
    </source>
</evidence>
<evidence type="ECO:0000256" key="4">
    <source>
        <dbReference type="ARBA" id="ARBA00022991"/>
    </source>
</evidence>
<dbReference type="Pfam" id="PF03441">
    <property type="entry name" value="FAD_binding_7"/>
    <property type="match status" value="1"/>
</dbReference>
<comment type="cofactor">
    <cofactor evidence="5">
        <name>FAD</name>
        <dbReference type="ChEBI" id="CHEBI:57692"/>
    </cofactor>
    <text evidence="5">Binds 1 FAD per subunit.</text>
</comment>
<dbReference type="PROSITE" id="PS00691">
    <property type="entry name" value="DNA_PHOTOLYASES_1_2"/>
    <property type="match status" value="1"/>
</dbReference>
<dbReference type="InterPro" id="IPR002081">
    <property type="entry name" value="Cryptochrome/DNA_photolyase_1"/>
</dbReference>
<dbReference type="AlphaFoldDB" id="A0A6S6SKY4"/>
<keyword evidence="8" id="KW-0456">Lyase</keyword>
<evidence type="ECO:0000313" key="8">
    <source>
        <dbReference type="EMBL" id="CAA6805836.1"/>
    </source>
</evidence>
<dbReference type="GO" id="GO:0006139">
    <property type="term" value="P:nucleobase-containing compound metabolic process"/>
    <property type="evidence" value="ECO:0007669"/>
    <property type="project" value="UniProtKB-ARBA"/>
</dbReference>
<evidence type="ECO:0000256" key="1">
    <source>
        <dbReference type="ARBA" id="ARBA00005862"/>
    </source>
</evidence>
<keyword evidence="3 5" id="KW-0274">FAD</keyword>
<sequence>DAGMRQLWATGWMHNRVRMIVASFLTKNLLIPWQEGESWFRDTLVDADLASNTMGWQWVAGCGADAAPYFRIFNPVLQSEKFDKSGEYIRRWVPELRNLTDKTIHQPWKSDAKINYPPAMTDLKASRVRALERFGVIKNAASPVTPK</sequence>
<accession>A0A6S6SKY4</accession>
<comment type="similarity">
    <text evidence="6">Belongs to the DNA photolyase family.</text>
</comment>
<evidence type="ECO:0000256" key="2">
    <source>
        <dbReference type="ARBA" id="ARBA00022630"/>
    </source>
</evidence>
<gene>
    <name evidence="8" type="ORF">HELGO_WM78413</name>
</gene>
<dbReference type="PANTHER" id="PTHR11455:SF9">
    <property type="entry name" value="CRYPTOCHROME CIRCADIAN CLOCK 5 ISOFORM X1"/>
    <property type="match status" value="1"/>
</dbReference>
<protein>
    <submittedName>
        <fullName evidence="8">Deoxyribodipyrimidine photolyase (EC)</fullName>
        <ecNumber evidence="8">4.1.99.3</ecNumber>
    </submittedName>
</protein>